<comment type="caution">
    <text evidence="2">The sequence shown here is derived from an EMBL/GenBank/DDBJ whole genome shotgun (WGS) entry which is preliminary data.</text>
</comment>
<evidence type="ECO:0000313" key="3">
    <source>
        <dbReference type="Proteomes" id="UP001374579"/>
    </source>
</evidence>
<dbReference type="Gene3D" id="2.60.40.1900">
    <property type="entry name" value="Beta-microseminoprotein (PSP94) domain"/>
    <property type="match status" value="1"/>
</dbReference>
<dbReference type="AlphaFoldDB" id="A0AAN9AWU1"/>
<dbReference type="EMBL" id="JBAMIC010000018">
    <property type="protein sequence ID" value="KAK7094416.1"/>
    <property type="molecule type" value="Genomic_DNA"/>
</dbReference>
<name>A0AAN9AWU1_9CAEN</name>
<proteinExistence type="predicted"/>
<keyword evidence="1" id="KW-0732">Signal</keyword>
<feature type="signal peptide" evidence="1">
    <location>
        <begin position="1"/>
        <end position="18"/>
    </location>
</feature>
<evidence type="ECO:0000313" key="2">
    <source>
        <dbReference type="EMBL" id="KAK7094416.1"/>
    </source>
</evidence>
<keyword evidence="3" id="KW-1185">Reference proteome</keyword>
<sequence length="96" mass="10071">MFLRVAVLVMSLVVTVRASCHGGAATTNDAGEPVCVVDGEELAVDEQRVTATCQDCTCYLSGYQCCGVGYNAGSIGVPDGQRLVKDDNCAFHLEPV</sequence>
<organism evidence="2 3">
    <name type="scientific">Littorina saxatilis</name>
    <dbReference type="NCBI Taxonomy" id="31220"/>
    <lineage>
        <taxon>Eukaryota</taxon>
        <taxon>Metazoa</taxon>
        <taxon>Spiralia</taxon>
        <taxon>Lophotrochozoa</taxon>
        <taxon>Mollusca</taxon>
        <taxon>Gastropoda</taxon>
        <taxon>Caenogastropoda</taxon>
        <taxon>Littorinimorpha</taxon>
        <taxon>Littorinoidea</taxon>
        <taxon>Littorinidae</taxon>
        <taxon>Littorina</taxon>
    </lineage>
</organism>
<gene>
    <name evidence="2" type="ORF">V1264_005982</name>
</gene>
<accession>A0AAN9AWU1</accession>
<evidence type="ECO:0000256" key="1">
    <source>
        <dbReference type="SAM" id="SignalP"/>
    </source>
</evidence>
<feature type="chain" id="PRO_5042961081" evidence="1">
    <location>
        <begin position="19"/>
        <end position="96"/>
    </location>
</feature>
<dbReference type="Proteomes" id="UP001374579">
    <property type="component" value="Unassembled WGS sequence"/>
</dbReference>
<protein>
    <submittedName>
        <fullName evidence="2">Uncharacterized protein</fullName>
    </submittedName>
</protein>
<reference evidence="2 3" key="1">
    <citation type="submission" date="2024-02" db="EMBL/GenBank/DDBJ databases">
        <title>Chromosome-scale genome assembly of the rough periwinkle Littorina saxatilis.</title>
        <authorList>
            <person name="De Jode A."/>
            <person name="Faria R."/>
            <person name="Formenti G."/>
            <person name="Sims Y."/>
            <person name="Smith T.P."/>
            <person name="Tracey A."/>
            <person name="Wood J.M.D."/>
            <person name="Zagrodzka Z.B."/>
            <person name="Johannesson K."/>
            <person name="Butlin R.K."/>
            <person name="Leder E.H."/>
        </authorList>
    </citation>
    <scope>NUCLEOTIDE SEQUENCE [LARGE SCALE GENOMIC DNA]</scope>
    <source>
        <strain evidence="2">Snail1</strain>
        <tissue evidence="2">Muscle</tissue>
    </source>
</reference>